<gene>
    <name evidence="3" type="ORF">HMPREF9303_0250</name>
</gene>
<dbReference type="SUPFAM" id="SSF55785">
    <property type="entry name" value="PYP-like sensor domain (PAS domain)"/>
    <property type="match status" value="1"/>
</dbReference>
<evidence type="ECO:0000313" key="3">
    <source>
        <dbReference type="EMBL" id="EGC86928.1"/>
    </source>
</evidence>
<organism evidence="3 4">
    <name type="scientific">Prevotella denticola CRIS 18C-A</name>
    <dbReference type="NCBI Taxonomy" id="944557"/>
    <lineage>
        <taxon>Bacteria</taxon>
        <taxon>Pseudomonadati</taxon>
        <taxon>Bacteroidota</taxon>
        <taxon>Bacteroidia</taxon>
        <taxon>Bacteroidales</taxon>
        <taxon>Prevotellaceae</taxon>
        <taxon>Prevotella</taxon>
    </lineage>
</organism>
<dbReference type="EMBL" id="AEXO01000032">
    <property type="protein sequence ID" value="EGC86928.1"/>
    <property type="molecule type" value="Genomic_DNA"/>
</dbReference>
<evidence type="ECO:0000259" key="2">
    <source>
        <dbReference type="Pfam" id="PF01814"/>
    </source>
</evidence>
<dbReference type="Proteomes" id="UP000003155">
    <property type="component" value="Unassembled WGS sequence"/>
</dbReference>
<evidence type="ECO:0000256" key="1">
    <source>
        <dbReference type="SAM" id="MobiDB-lite"/>
    </source>
</evidence>
<dbReference type="InterPro" id="IPR012312">
    <property type="entry name" value="Hemerythrin-like"/>
</dbReference>
<dbReference type="AlphaFoldDB" id="F0H5G3"/>
<evidence type="ECO:0000313" key="4">
    <source>
        <dbReference type="Proteomes" id="UP000003155"/>
    </source>
</evidence>
<dbReference type="Gene3D" id="3.30.450.20">
    <property type="entry name" value="PAS domain"/>
    <property type="match status" value="1"/>
</dbReference>
<feature type="domain" description="Hemerythrin-like" evidence="2">
    <location>
        <begin position="96"/>
        <end position="214"/>
    </location>
</feature>
<proteinExistence type="predicted"/>
<dbReference type="PANTHER" id="PTHR39966:SF3">
    <property type="entry name" value="DUF438 DOMAIN-CONTAINING PROTEIN"/>
    <property type="match status" value="1"/>
</dbReference>
<dbReference type="RefSeq" id="WP_004352424.1">
    <property type="nucleotide sequence ID" value="NZ_AEXO01000032.1"/>
</dbReference>
<protein>
    <submittedName>
        <fullName evidence="3">Hemerythrin HHE cation binding domain protein</fullName>
    </submittedName>
</protein>
<sequence length="512" mass="59239">MANKMKDFLPKIEMEKMRTLLETEEKYETGQITLEEARDVMRTKVGTIRPYHIAYMEQNLKAGDDDECIRVDMRKVMELLDGFMDNSRPELPADHPLSHYYKENDEMRRLMLAVEDLVQYPLIKNQWLELYDQIRRYPVHYQRKQNQLYPLLEQKGFDRPTTTMWNFDDLIRDEIREAAELLEKGEEERFIAAQPVLVAHVRDLMEKEETILYPTSLALITPEEFEDMKSGDQEIGFAFFSVENTSSPVSQPQASGTAFAADLQALLSKYGYSAGPQQELDVTTGKLTLEQINLIYKHLPVDISFVDENELVKFYSDTDHRIFPRSKNVIGRQVVNCHPRKSVHIVKEIVEKFRSGEQEKAEFWINKPGVFIYIVYIAVRDAEGRFRGVLEMMQDCTHIRELEGSQTLLTWAGKDKTTEMPVSNGDSDDAGKEERRPAPSAGSLEIHSDTRLKDLFDIYPHLRKDLAARYPSFKMLNSPLGRIILKKATIRMAAERSGLGEKQLIKLIKECL</sequence>
<accession>F0H5G3</accession>
<dbReference type="Pfam" id="PF13596">
    <property type="entry name" value="PAS_10"/>
    <property type="match status" value="1"/>
</dbReference>
<name>F0H5G3_9BACT</name>
<keyword evidence="4" id="KW-1185">Reference proteome</keyword>
<reference evidence="3 4" key="1">
    <citation type="submission" date="2011-02" db="EMBL/GenBank/DDBJ databases">
        <authorList>
            <person name="Durkin A.S."/>
            <person name="Madupu R."/>
            <person name="Torralba M."/>
            <person name="Gillis M."/>
            <person name="Methe B."/>
            <person name="Sutton G."/>
            <person name="Nelson K.E."/>
        </authorList>
    </citation>
    <scope>NUCLEOTIDE SEQUENCE [LARGE SCALE GENOMIC DNA]</scope>
    <source>
        <strain evidence="3 4">CRIS 18C-A</strain>
    </source>
</reference>
<feature type="region of interest" description="Disordered" evidence="1">
    <location>
        <begin position="417"/>
        <end position="444"/>
    </location>
</feature>
<dbReference type="Pfam" id="PF01814">
    <property type="entry name" value="Hemerythrin"/>
    <property type="match status" value="1"/>
</dbReference>
<dbReference type="Gene3D" id="1.20.120.520">
    <property type="entry name" value="nmb1532 protein domain like"/>
    <property type="match status" value="1"/>
</dbReference>
<dbReference type="GO" id="GO:0005886">
    <property type="term" value="C:plasma membrane"/>
    <property type="evidence" value="ECO:0007669"/>
    <property type="project" value="TreeGrafter"/>
</dbReference>
<dbReference type="PANTHER" id="PTHR39966">
    <property type="entry name" value="BLL2471 PROTEIN-RELATED"/>
    <property type="match status" value="1"/>
</dbReference>
<dbReference type="InterPro" id="IPR035965">
    <property type="entry name" value="PAS-like_dom_sf"/>
</dbReference>
<comment type="caution">
    <text evidence="3">The sequence shown here is derived from an EMBL/GenBank/DDBJ whole genome shotgun (WGS) entry which is preliminary data.</text>
</comment>